<dbReference type="Pfam" id="PF00440">
    <property type="entry name" value="TetR_N"/>
    <property type="match status" value="1"/>
</dbReference>
<evidence type="ECO:0000313" key="6">
    <source>
        <dbReference type="EMBL" id="TVZ02211.1"/>
    </source>
</evidence>
<dbReference type="PRINTS" id="PR00455">
    <property type="entry name" value="HTHTETR"/>
</dbReference>
<dbReference type="Proteomes" id="UP000460272">
    <property type="component" value="Unassembled WGS sequence"/>
</dbReference>
<keyword evidence="7" id="KW-1185">Reference proteome</keyword>
<evidence type="ECO:0000259" key="5">
    <source>
        <dbReference type="PROSITE" id="PS50977"/>
    </source>
</evidence>
<dbReference type="OrthoDB" id="4214267at2"/>
<keyword evidence="1" id="KW-0805">Transcription regulation</keyword>
<keyword evidence="2 4" id="KW-0238">DNA-binding</keyword>
<dbReference type="PROSITE" id="PS50977">
    <property type="entry name" value="HTH_TETR_2"/>
    <property type="match status" value="1"/>
</dbReference>
<dbReference type="InterPro" id="IPR009057">
    <property type="entry name" value="Homeodomain-like_sf"/>
</dbReference>
<dbReference type="RefSeq" id="WP_145857004.1">
    <property type="nucleotide sequence ID" value="NZ_RPFW01000005.1"/>
</dbReference>
<dbReference type="Gene3D" id="1.10.10.60">
    <property type="entry name" value="Homeodomain-like"/>
    <property type="match status" value="1"/>
</dbReference>
<dbReference type="Gene3D" id="1.10.357.10">
    <property type="entry name" value="Tetracycline Repressor, domain 2"/>
    <property type="match status" value="1"/>
</dbReference>
<evidence type="ECO:0000313" key="7">
    <source>
        <dbReference type="Proteomes" id="UP000460272"/>
    </source>
</evidence>
<dbReference type="EMBL" id="RPFW01000005">
    <property type="protein sequence ID" value="TVZ02211.1"/>
    <property type="molecule type" value="Genomic_DNA"/>
</dbReference>
<dbReference type="PANTHER" id="PTHR30055">
    <property type="entry name" value="HTH-TYPE TRANSCRIPTIONAL REGULATOR RUTR"/>
    <property type="match status" value="1"/>
</dbReference>
<protein>
    <submittedName>
        <fullName evidence="6">TetR/AcrR family transcriptional regulator</fullName>
    </submittedName>
</protein>
<proteinExistence type="predicted"/>
<accession>A0A6P2BV60</accession>
<dbReference type="InterPro" id="IPR050109">
    <property type="entry name" value="HTH-type_TetR-like_transc_reg"/>
</dbReference>
<organism evidence="6 7">
    <name type="scientific">Trebonia kvetii</name>
    <dbReference type="NCBI Taxonomy" id="2480626"/>
    <lineage>
        <taxon>Bacteria</taxon>
        <taxon>Bacillati</taxon>
        <taxon>Actinomycetota</taxon>
        <taxon>Actinomycetes</taxon>
        <taxon>Streptosporangiales</taxon>
        <taxon>Treboniaceae</taxon>
        <taxon>Trebonia</taxon>
    </lineage>
</organism>
<gene>
    <name evidence="6" type="ORF">EAS64_25635</name>
</gene>
<dbReference type="SUPFAM" id="SSF46689">
    <property type="entry name" value="Homeodomain-like"/>
    <property type="match status" value="1"/>
</dbReference>
<feature type="DNA-binding region" description="H-T-H motif" evidence="4">
    <location>
        <begin position="39"/>
        <end position="58"/>
    </location>
</feature>
<feature type="domain" description="HTH tetR-type" evidence="5">
    <location>
        <begin position="16"/>
        <end position="76"/>
    </location>
</feature>
<sequence>MNAPRRPGNLRQVQKETTRQRLIDAARELFIADGYAKTKVEDIAAAAGASPATFYLHFSAKREIALEFAARLHAAGLEFYPRLEDVAIAATAEAVRGWLAEVTAGWDELVPLWRVVGEAALGDDQVRVASNDLRHLGVQAVEAGLQRAARFADGSEHERAELLMTLHHAFFANAVRDLEKVHAAHTLDVLTKMWLAALQD</sequence>
<name>A0A6P2BV60_9ACTN</name>
<evidence type="ECO:0000256" key="3">
    <source>
        <dbReference type="ARBA" id="ARBA00023163"/>
    </source>
</evidence>
<dbReference type="GO" id="GO:0003700">
    <property type="term" value="F:DNA-binding transcription factor activity"/>
    <property type="evidence" value="ECO:0007669"/>
    <property type="project" value="TreeGrafter"/>
</dbReference>
<evidence type="ECO:0000256" key="1">
    <source>
        <dbReference type="ARBA" id="ARBA00023015"/>
    </source>
</evidence>
<comment type="caution">
    <text evidence="6">The sequence shown here is derived from an EMBL/GenBank/DDBJ whole genome shotgun (WGS) entry which is preliminary data.</text>
</comment>
<evidence type="ECO:0000256" key="4">
    <source>
        <dbReference type="PROSITE-ProRule" id="PRU00335"/>
    </source>
</evidence>
<dbReference type="InterPro" id="IPR001647">
    <property type="entry name" value="HTH_TetR"/>
</dbReference>
<dbReference type="AlphaFoldDB" id="A0A6P2BV60"/>
<dbReference type="PANTHER" id="PTHR30055:SF238">
    <property type="entry name" value="MYCOFACTOCIN BIOSYNTHESIS TRANSCRIPTIONAL REGULATOR MFTR-RELATED"/>
    <property type="match status" value="1"/>
</dbReference>
<reference evidence="6 7" key="1">
    <citation type="submission" date="2018-11" db="EMBL/GenBank/DDBJ databases">
        <title>Trebonia kvetii gen.nov., sp.nov., a novel acidophilic actinobacterium, and proposal of the new actinobacterial family Treboniaceae fam. nov.</title>
        <authorList>
            <person name="Rapoport D."/>
            <person name="Sagova-Mareckova M."/>
            <person name="Sedlacek I."/>
            <person name="Provaznik J."/>
            <person name="Kralova S."/>
            <person name="Pavlinic D."/>
            <person name="Benes V."/>
            <person name="Kopecky J."/>
        </authorList>
    </citation>
    <scope>NUCLEOTIDE SEQUENCE [LARGE SCALE GENOMIC DNA]</scope>
    <source>
        <strain evidence="6 7">15Tr583</strain>
    </source>
</reference>
<dbReference type="GO" id="GO:0000976">
    <property type="term" value="F:transcription cis-regulatory region binding"/>
    <property type="evidence" value="ECO:0007669"/>
    <property type="project" value="TreeGrafter"/>
</dbReference>
<keyword evidence="3" id="KW-0804">Transcription</keyword>
<evidence type="ECO:0000256" key="2">
    <source>
        <dbReference type="ARBA" id="ARBA00023125"/>
    </source>
</evidence>